<evidence type="ECO:0000313" key="2">
    <source>
        <dbReference type="EMBL" id="MBB6068717.1"/>
    </source>
</evidence>
<dbReference type="Gene3D" id="3.40.630.30">
    <property type="match status" value="1"/>
</dbReference>
<keyword evidence="2" id="KW-0808">Transferase</keyword>
<protein>
    <submittedName>
        <fullName evidence="2">RimJ/RimL family protein N-acetyltransferase</fullName>
    </submittedName>
</protein>
<evidence type="ECO:0000259" key="1">
    <source>
        <dbReference type="PROSITE" id="PS51186"/>
    </source>
</evidence>
<comment type="caution">
    <text evidence="2">The sequence shown here is derived from an EMBL/GenBank/DDBJ whole genome shotgun (WGS) entry which is preliminary data.</text>
</comment>
<dbReference type="Pfam" id="PF13302">
    <property type="entry name" value="Acetyltransf_3"/>
    <property type="match status" value="1"/>
</dbReference>
<feature type="domain" description="N-acetyltransferase" evidence="1">
    <location>
        <begin position="13"/>
        <end position="168"/>
    </location>
</feature>
<gene>
    <name evidence="2" type="ORF">HNQ61_000328</name>
</gene>
<dbReference type="GO" id="GO:0016747">
    <property type="term" value="F:acyltransferase activity, transferring groups other than amino-acyl groups"/>
    <property type="evidence" value="ECO:0007669"/>
    <property type="project" value="InterPro"/>
</dbReference>
<evidence type="ECO:0000313" key="3">
    <source>
        <dbReference type="Proteomes" id="UP000582837"/>
    </source>
</evidence>
<name>A0A841GJH6_9BACT</name>
<dbReference type="PROSITE" id="PS51186">
    <property type="entry name" value="GNAT"/>
    <property type="match status" value="1"/>
</dbReference>
<dbReference type="InterPro" id="IPR016181">
    <property type="entry name" value="Acyl_CoA_acyltransferase"/>
</dbReference>
<dbReference type="InterPro" id="IPR000182">
    <property type="entry name" value="GNAT_dom"/>
</dbReference>
<dbReference type="RefSeq" id="WP_170031031.1">
    <property type="nucleotide sequence ID" value="NZ_JABDTL010000001.1"/>
</dbReference>
<dbReference type="Proteomes" id="UP000582837">
    <property type="component" value="Unassembled WGS sequence"/>
</dbReference>
<dbReference type="EMBL" id="JACHIA010000001">
    <property type="protein sequence ID" value="MBB6068717.1"/>
    <property type="molecule type" value="Genomic_DNA"/>
</dbReference>
<dbReference type="SUPFAM" id="SSF55729">
    <property type="entry name" value="Acyl-CoA N-acyltransferases (Nat)"/>
    <property type="match status" value="1"/>
</dbReference>
<organism evidence="2 3">
    <name type="scientific">Longimicrobium terrae</name>
    <dbReference type="NCBI Taxonomy" id="1639882"/>
    <lineage>
        <taxon>Bacteria</taxon>
        <taxon>Pseudomonadati</taxon>
        <taxon>Gemmatimonadota</taxon>
        <taxon>Longimicrobiia</taxon>
        <taxon>Longimicrobiales</taxon>
        <taxon>Longimicrobiaceae</taxon>
        <taxon>Longimicrobium</taxon>
    </lineage>
</organism>
<keyword evidence="3" id="KW-1185">Reference proteome</keyword>
<sequence length="195" mass="22118">MIIEKTELRGPRITLEPLGEAHLAGLAGAIEDGALWEVPVTMVPHPRDLPDFLRDAETQFRAGRELAFATIDRASGAVVGSTRFRSMEARHLRVEIGFTFIARSWQRTYVNTEAKYLMLRHAFEQWRVNRVELLTDALNTRSRTAIARIGAREEGVLRSHMIMRDGRIRDSVVFSIVAAEWPAVKQALEARLRTV</sequence>
<proteinExistence type="predicted"/>
<dbReference type="AlphaFoldDB" id="A0A841GJH6"/>
<accession>A0A841GJH6</accession>
<reference evidence="2 3" key="1">
    <citation type="submission" date="2020-08" db="EMBL/GenBank/DDBJ databases">
        <title>Genomic Encyclopedia of Type Strains, Phase IV (KMG-IV): sequencing the most valuable type-strain genomes for metagenomic binning, comparative biology and taxonomic classification.</title>
        <authorList>
            <person name="Goeker M."/>
        </authorList>
    </citation>
    <scope>NUCLEOTIDE SEQUENCE [LARGE SCALE GENOMIC DNA]</scope>
    <source>
        <strain evidence="2 3">DSM 29007</strain>
    </source>
</reference>
<dbReference type="PANTHER" id="PTHR43610">
    <property type="entry name" value="BLL6696 PROTEIN"/>
    <property type="match status" value="1"/>
</dbReference>
<dbReference type="PANTHER" id="PTHR43610:SF1">
    <property type="entry name" value="N-ACETYLTRANSFERASE DOMAIN-CONTAINING PROTEIN"/>
    <property type="match status" value="1"/>
</dbReference>